<accession>A0A8J7UZM0</accession>
<protein>
    <submittedName>
        <fullName evidence="1">Uncharacterized protein</fullName>
    </submittedName>
</protein>
<evidence type="ECO:0000313" key="1">
    <source>
        <dbReference type="EMBL" id="MBP5855826.1"/>
    </source>
</evidence>
<keyword evidence="2" id="KW-1185">Reference proteome</keyword>
<dbReference type="AlphaFoldDB" id="A0A8J7UZM0"/>
<reference evidence="1" key="1">
    <citation type="submission" date="2021-04" db="EMBL/GenBank/DDBJ databases">
        <authorList>
            <person name="Zhang D.-C."/>
        </authorList>
    </citation>
    <scope>NUCLEOTIDE SEQUENCE</scope>
    <source>
        <strain evidence="1">CGMCC 1.15697</strain>
    </source>
</reference>
<sequence length="160" mass="17712">MITRRQGEDGALIEFIPQGETAATWTKMASVTQARLGAPASAMKVRRYLFQPLRERCADATVEVLSQSPPGVGDVRDEAVLICEGFDRTGLPAAINTKRHSLLYVDARATRTGYETFQFTWHHDSIPARTYRESPLFDGEARAWRRGMEQALTGAQAPGS</sequence>
<comment type="caution">
    <text evidence="1">The sequence shown here is derived from an EMBL/GenBank/DDBJ whole genome shotgun (WGS) entry which is preliminary data.</text>
</comment>
<dbReference type="Proteomes" id="UP000672602">
    <property type="component" value="Unassembled WGS sequence"/>
</dbReference>
<dbReference type="EMBL" id="JAGMWN010000001">
    <property type="protein sequence ID" value="MBP5855826.1"/>
    <property type="molecule type" value="Genomic_DNA"/>
</dbReference>
<organism evidence="1 2">
    <name type="scientific">Marivibrio halodurans</name>
    <dbReference type="NCBI Taxonomy" id="2039722"/>
    <lineage>
        <taxon>Bacteria</taxon>
        <taxon>Pseudomonadati</taxon>
        <taxon>Pseudomonadota</taxon>
        <taxon>Alphaproteobacteria</taxon>
        <taxon>Rhodospirillales</taxon>
        <taxon>Rhodospirillaceae</taxon>
        <taxon>Marivibrio</taxon>
    </lineage>
</organism>
<proteinExistence type="predicted"/>
<name>A0A8J7UZM0_9PROT</name>
<gene>
    <name evidence="1" type="ORF">KAJ83_02315</name>
</gene>
<evidence type="ECO:0000313" key="2">
    <source>
        <dbReference type="Proteomes" id="UP000672602"/>
    </source>
</evidence>